<evidence type="ECO:0000313" key="1">
    <source>
        <dbReference type="EMBL" id="DAE12446.1"/>
    </source>
</evidence>
<proteinExistence type="predicted"/>
<dbReference type="EMBL" id="BK015552">
    <property type="protein sequence ID" value="DAE12446.1"/>
    <property type="molecule type" value="Genomic_DNA"/>
</dbReference>
<accession>A0A8S5PZG8</accession>
<protein>
    <submittedName>
        <fullName evidence="1">Uncharacterized protein</fullName>
    </submittedName>
</protein>
<organism evidence="1">
    <name type="scientific">CrAss-like virus sp. ctjK323</name>
    <dbReference type="NCBI Taxonomy" id="2825839"/>
    <lineage>
        <taxon>Viruses</taxon>
        <taxon>Duplodnaviria</taxon>
        <taxon>Heunggongvirae</taxon>
        <taxon>Uroviricota</taxon>
        <taxon>Caudoviricetes</taxon>
        <taxon>Crassvirales</taxon>
    </lineage>
</organism>
<reference evidence="1" key="1">
    <citation type="journal article" date="2021" name="Proc. Natl. Acad. Sci. U.S.A.">
        <title>A Catalog of Tens of Thousands of Viruses from Human Metagenomes Reveals Hidden Associations with Chronic Diseases.</title>
        <authorList>
            <person name="Tisza M.J."/>
            <person name="Buck C.B."/>
        </authorList>
    </citation>
    <scope>NUCLEOTIDE SEQUENCE</scope>
    <source>
        <strain evidence="1">CtjK323</strain>
    </source>
</reference>
<sequence>MLLIFNFYFLIKLLDCKYTYTKLHRQDAFNYTMKNEKNHLDVLS</sequence>
<name>A0A8S5PZG8_9CAUD</name>